<feature type="transmembrane region" description="Helical" evidence="2">
    <location>
        <begin position="86"/>
        <end position="105"/>
    </location>
</feature>
<proteinExistence type="predicted"/>
<evidence type="ECO:0000313" key="4">
    <source>
        <dbReference type="Proteomes" id="UP000235371"/>
    </source>
</evidence>
<evidence type="ECO:0000313" key="3">
    <source>
        <dbReference type="EMBL" id="PMD66880.1"/>
    </source>
</evidence>
<sequence>MGLVNIREVFPLGDNSSDTLIAGVHFNLTTLKHWNFTYYSNGTFSNGSYCFLAFEPYTPHLLQNGTFLNETSCYSPINPMHTRSKIGLFFACFFGLSIMFTFINLRKHGRLFLPREKRFHAIGRRWQWYWMLVVAAFGIISAISGVDVDRYYLPELPIVLNNFFWFLMLSTTMCIVWESVRHWGSWQERQLVDPDPFSLRQDDRRSKVEFWIPLVFYFFAWMNFFMVIPRPWGAIELQRDPEQTKQHAEPAATDLRFKVAAFFLFGSWLTTVFSLWHSIKHYKARNRGIFNRAFGLIKYMPPRFLLTMPLALVMIGYEAACAFEFSISPLKIDTNLGFMYGLGWGPIAMIIVVQETYGYIAPNDDRELIRQRRVRGAEIDQEMGITKKPHWWSRLNVDNRPMNVQDSIARNVSEIGGGRATTRNLERSIEMGNMPASKGRDSNKPAPDITSLRAAANLLFPAHTGMEETQERFTDHPEPGRGRTAANTSTRAGPTTGNGVNDRSGSNDSAASGLTLGARPQQIRSMLDV</sequence>
<reference evidence="3 4" key="1">
    <citation type="submission" date="2016-04" db="EMBL/GenBank/DDBJ databases">
        <title>A degradative enzymes factory behind the ericoid mycorrhizal symbiosis.</title>
        <authorList>
            <consortium name="DOE Joint Genome Institute"/>
            <person name="Martino E."/>
            <person name="Morin E."/>
            <person name="Grelet G."/>
            <person name="Kuo A."/>
            <person name="Kohler A."/>
            <person name="Daghino S."/>
            <person name="Barry K."/>
            <person name="Choi C."/>
            <person name="Cichocki N."/>
            <person name="Clum A."/>
            <person name="Copeland A."/>
            <person name="Hainaut M."/>
            <person name="Haridas S."/>
            <person name="Labutti K."/>
            <person name="Lindquist E."/>
            <person name="Lipzen A."/>
            <person name="Khouja H.-R."/>
            <person name="Murat C."/>
            <person name="Ohm R."/>
            <person name="Olson A."/>
            <person name="Spatafora J."/>
            <person name="Veneault-Fourrey C."/>
            <person name="Henrissat B."/>
            <person name="Grigoriev I."/>
            <person name="Martin F."/>
            <person name="Perotto S."/>
        </authorList>
    </citation>
    <scope>NUCLEOTIDE SEQUENCE [LARGE SCALE GENOMIC DNA]</scope>
    <source>
        <strain evidence="3 4">E</strain>
    </source>
</reference>
<keyword evidence="4" id="KW-1185">Reference proteome</keyword>
<accession>A0A2J6TV35</accession>
<dbReference type="AlphaFoldDB" id="A0A2J6TV35"/>
<feature type="transmembrane region" description="Helical" evidence="2">
    <location>
        <begin position="210"/>
        <end position="228"/>
    </location>
</feature>
<dbReference type="STRING" id="1095630.A0A2J6TV35"/>
<feature type="compositionally biased region" description="Basic and acidic residues" evidence="1">
    <location>
        <begin position="468"/>
        <end position="481"/>
    </location>
</feature>
<feature type="transmembrane region" description="Helical" evidence="2">
    <location>
        <begin position="300"/>
        <end position="317"/>
    </location>
</feature>
<organism evidence="3 4">
    <name type="scientific">Hyaloscypha bicolor E</name>
    <dbReference type="NCBI Taxonomy" id="1095630"/>
    <lineage>
        <taxon>Eukaryota</taxon>
        <taxon>Fungi</taxon>
        <taxon>Dikarya</taxon>
        <taxon>Ascomycota</taxon>
        <taxon>Pezizomycotina</taxon>
        <taxon>Leotiomycetes</taxon>
        <taxon>Helotiales</taxon>
        <taxon>Hyaloscyphaceae</taxon>
        <taxon>Hyaloscypha</taxon>
        <taxon>Hyaloscypha bicolor</taxon>
    </lineage>
</organism>
<dbReference type="EMBL" id="KZ613740">
    <property type="protein sequence ID" value="PMD66880.1"/>
    <property type="molecule type" value="Genomic_DNA"/>
</dbReference>
<evidence type="ECO:0000256" key="1">
    <source>
        <dbReference type="SAM" id="MobiDB-lite"/>
    </source>
</evidence>
<feature type="region of interest" description="Disordered" evidence="1">
    <location>
        <begin position="468"/>
        <end position="529"/>
    </location>
</feature>
<keyword evidence="2" id="KW-0472">Membrane</keyword>
<gene>
    <name evidence="3" type="ORF">K444DRAFT_515106</name>
</gene>
<protein>
    <submittedName>
        <fullName evidence="3">Uncharacterized protein</fullName>
    </submittedName>
</protein>
<dbReference type="RefSeq" id="XP_024743784.1">
    <property type="nucleotide sequence ID" value="XM_024873568.1"/>
</dbReference>
<feature type="transmembrane region" description="Helical" evidence="2">
    <location>
        <begin position="259"/>
        <end position="279"/>
    </location>
</feature>
<dbReference type="InParanoid" id="A0A2J6TV35"/>
<dbReference type="InterPro" id="IPR018830">
    <property type="entry name" value="DUF2434"/>
</dbReference>
<dbReference type="GeneID" id="36581648"/>
<dbReference type="Proteomes" id="UP000235371">
    <property type="component" value="Unassembled WGS sequence"/>
</dbReference>
<keyword evidence="2" id="KW-1133">Transmembrane helix</keyword>
<feature type="transmembrane region" description="Helical" evidence="2">
    <location>
        <begin position="126"/>
        <end position="143"/>
    </location>
</feature>
<feature type="transmembrane region" description="Helical" evidence="2">
    <location>
        <begin position="337"/>
        <end position="360"/>
    </location>
</feature>
<name>A0A2J6TV35_9HELO</name>
<dbReference type="OrthoDB" id="5308502at2759"/>
<feature type="transmembrane region" description="Helical" evidence="2">
    <location>
        <begin position="163"/>
        <end position="180"/>
    </location>
</feature>
<feature type="compositionally biased region" description="Polar residues" evidence="1">
    <location>
        <begin position="485"/>
        <end position="512"/>
    </location>
</feature>
<evidence type="ECO:0000256" key="2">
    <source>
        <dbReference type="SAM" id="Phobius"/>
    </source>
</evidence>
<keyword evidence="2" id="KW-0812">Transmembrane</keyword>
<dbReference type="Pfam" id="PF10361">
    <property type="entry name" value="DUF2434"/>
    <property type="match status" value="1"/>
</dbReference>